<protein>
    <submittedName>
        <fullName evidence="1">Uncharacterized protein</fullName>
    </submittedName>
</protein>
<dbReference type="PATRIC" id="fig|1123269.5.peg.4238"/>
<dbReference type="Proteomes" id="UP000018851">
    <property type="component" value="Chromosome"/>
</dbReference>
<accession>W0AI42</accession>
<reference evidence="1 2" key="1">
    <citation type="submission" date="2013-07" db="EMBL/GenBank/DDBJ databases">
        <title>Completed genome of Sphingomonas sanxanigenens NX02.</title>
        <authorList>
            <person name="Ma T."/>
            <person name="Huang H."/>
            <person name="Wu M."/>
            <person name="Li X."/>
            <person name="Li G."/>
        </authorList>
    </citation>
    <scope>NUCLEOTIDE SEQUENCE [LARGE SCALE GENOMIC DNA]</scope>
    <source>
        <strain evidence="1 2">NX02</strain>
    </source>
</reference>
<dbReference type="EMBL" id="CP006644">
    <property type="protein sequence ID" value="AHE55963.1"/>
    <property type="molecule type" value="Genomic_DNA"/>
</dbReference>
<dbReference type="STRING" id="1123269.NX02_21660"/>
<evidence type="ECO:0000313" key="2">
    <source>
        <dbReference type="Proteomes" id="UP000018851"/>
    </source>
</evidence>
<organism evidence="1 2">
    <name type="scientific">Sphingomonas sanxanigenens DSM 19645 = NX02</name>
    <dbReference type="NCBI Taxonomy" id="1123269"/>
    <lineage>
        <taxon>Bacteria</taxon>
        <taxon>Pseudomonadati</taxon>
        <taxon>Pseudomonadota</taxon>
        <taxon>Alphaproteobacteria</taxon>
        <taxon>Sphingomonadales</taxon>
        <taxon>Sphingomonadaceae</taxon>
        <taxon>Sphingomonas</taxon>
    </lineage>
</organism>
<evidence type="ECO:0000313" key="1">
    <source>
        <dbReference type="EMBL" id="AHE55963.1"/>
    </source>
</evidence>
<keyword evidence="2" id="KW-1185">Reference proteome</keyword>
<proteinExistence type="predicted"/>
<sequence>MSIPTSRTETETLDRMSRLGITRVPADQFHYKGFRYTRLADAVAQAERDAALSPPTFDK</sequence>
<name>W0AI42_9SPHN</name>
<dbReference type="KEGG" id="ssan:NX02_21660"/>
<dbReference type="HOGENOM" id="CLU_2958435_0_0_5"/>
<dbReference type="AlphaFoldDB" id="W0AI42"/>
<dbReference type="OrthoDB" id="7510785at2"/>
<dbReference type="eggNOG" id="ENOG5031HDU">
    <property type="taxonomic scope" value="Bacteria"/>
</dbReference>
<gene>
    <name evidence="1" type="ORF">NX02_21660</name>
</gene>
<dbReference type="RefSeq" id="WP_025294120.1">
    <property type="nucleotide sequence ID" value="NZ_CP006644.1"/>
</dbReference>